<feature type="transmembrane region" description="Helical" evidence="1">
    <location>
        <begin position="51"/>
        <end position="68"/>
    </location>
</feature>
<feature type="transmembrane region" description="Helical" evidence="1">
    <location>
        <begin position="127"/>
        <end position="145"/>
    </location>
</feature>
<name>A0A432LYG2_9GAMM</name>
<dbReference type="OrthoDB" id="5421633at2"/>
<feature type="transmembrane region" description="Helical" evidence="1">
    <location>
        <begin position="157"/>
        <end position="178"/>
    </location>
</feature>
<dbReference type="AlphaFoldDB" id="A0A432LYG2"/>
<gene>
    <name evidence="2" type="ORF">EKH79_06670</name>
</gene>
<dbReference type="InterPro" id="IPR025495">
    <property type="entry name" value="DUF4386"/>
</dbReference>
<comment type="caution">
    <text evidence="2">The sequence shown here is derived from an EMBL/GenBank/DDBJ whole genome shotgun (WGS) entry which is preliminary data.</text>
</comment>
<reference evidence="2 3" key="1">
    <citation type="submission" date="2018-12" db="EMBL/GenBank/DDBJ databases">
        <title>Dyella dinghuensis sp. nov. DHOA06 and Dyella choica sp. nov. 4M-K27, isolated from forest soil.</title>
        <authorList>
            <person name="Qiu L.-H."/>
            <person name="Gao Z.-H."/>
        </authorList>
    </citation>
    <scope>NUCLEOTIDE SEQUENCE [LARGE SCALE GENOMIC DNA]</scope>
    <source>
        <strain evidence="2 3">DHOA06</strain>
    </source>
</reference>
<dbReference type="Pfam" id="PF14329">
    <property type="entry name" value="DUF4386"/>
    <property type="match status" value="1"/>
</dbReference>
<keyword evidence="3" id="KW-1185">Reference proteome</keyword>
<accession>A0A432LYG2</accession>
<feature type="transmembrane region" description="Helical" evidence="1">
    <location>
        <begin position="21"/>
        <end position="39"/>
    </location>
</feature>
<feature type="transmembrane region" description="Helical" evidence="1">
    <location>
        <begin position="75"/>
        <end position="95"/>
    </location>
</feature>
<keyword evidence="1" id="KW-0812">Transmembrane</keyword>
<sequence length="192" mass="21319">MPEMTKRIEAASPRPRARMTGVVYLLYFLTAISAETFIGRSRLVAYDAVNLISQLFYVAVTLLFYGMFKPVNARFSLLAALFSLAGCAIDVLGVFNIAVYGVSPLIFFGPYCLLLGYLIFRSTFLPRILGVLMMLAGLGWLIFLSPHAGTLSTYLEVLGFLAELSLCLWLIMMGVNVPKWREKINARRVGDG</sequence>
<feature type="transmembrane region" description="Helical" evidence="1">
    <location>
        <begin position="101"/>
        <end position="120"/>
    </location>
</feature>
<keyword evidence="1" id="KW-1133">Transmembrane helix</keyword>
<keyword evidence="1" id="KW-0472">Membrane</keyword>
<evidence type="ECO:0000313" key="2">
    <source>
        <dbReference type="EMBL" id="RUL66352.1"/>
    </source>
</evidence>
<organism evidence="2 3">
    <name type="scientific">Dyella dinghuensis</name>
    <dbReference type="NCBI Taxonomy" id="1920169"/>
    <lineage>
        <taxon>Bacteria</taxon>
        <taxon>Pseudomonadati</taxon>
        <taxon>Pseudomonadota</taxon>
        <taxon>Gammaproteobacteria</taxon>
        <taxon>Lysobacterales</taxon>
        <taxon>Rhodanobacteraceae</taxon>
        <taxon>Dyella</taxon>
    </lineage>
</organism>
<proteinExistence type="predicted"/>
<dbReference type="EMBL" id="RYZR01000003">
    <property type="protein sequence ID" value="RUL66352.1"/>
    <property type="molecule type" value="Genomic_DNA"/>
</dbReference>
<protein>
    <submittedName>
        <fullName evidence="2">DUF4386 domain-containing protein</fullName>
    </submittedName>
</protein>
<dbReference type="Proteomes" id="UP000267077">
    <property type="component" value="Unassembled WGS sequence"/>
</dbReference>
<evidence type="ECO:0000313" key="3">
    <source>
        <dbReference type="Proteomes" id="UP000267077"/>
    </source>
</evidence>
<evidence type="ECO:0000256" key="1">
    <source>
        <dbReference type="SAM" id="Phobius"/>
    </source>
</evidence>